<comment type="caution">
    <text evidence="1">The sequence shown here is derived from an EMBL/GenBank/DDBJ whole genome shotgun (WGS) entry which is preliminary data.</text>
</comment>
<sequence length="218" mass="23971">MYADCVASTSRLAFEDVWDPPVFECFFPVSRCRYDSRVPDTLPQDASTAPHLQAPSKASANVLHPAATTSYSATLPTRTQLSPGVFTDGRNLVLSSAHPEVQSLLAAARSTLTLPKPSSEVIFALSALEVFYKPADPVHWLFWSDDKKFATADVVTRISRKSSAPLSHSAKPDWGNSNCFTAPSPQPSAYHFLRGMERQARILSYSRDPPRNFMAPVL</sequence>
<evidence type="ECO:0000313" key="2">
    <source>
        <dbReference type="Proteomes" id="UP000298030"/>
    </source>
</evidence>
<proteinExistence type="predicted"/>
<gene>
    <name evidence="1" type="ORF">FA13DRAFT_1726037</name>
</gene>
<name>A0A4Y7TWX8_COPMI</name>
<protein>
    <submittedName>
        <fullName evidence="1">Uncharacterized protein</fullName>
    </submittedName>
</protein>
<dbReference type="STRING" id="71717.A0A4Y7TWX8"/>
<dbReference type="EMBL" id="QPFP01000003">
    <property type="protein sequence ID" value="TEB38368.1"/>
    <property type="molecule type" value="Genomic_DNA"/>
</dbReference>
<keyword evidence="2" id="KW-1185">Reference proteome</keyword>
<dbReference type="Proteomes" id="UP000298030">
    <property type="component" value="Unassembled WGS sequence"/>
</dbReference>
<accession>A0A4Y7TWX8</accession>
<organism evidence="1 2">
    <name type="scientific">Coprinellus micaceus</name>
    <name type="common">Glistening ink-cap mushroom</name>
    <name type="synonym">Coprinus micaceus</name>
    <dbReference type="NCBI Taxonomy" id="71717"/>
    <lineage>
        <taxon>Eukaryota</taxon>
        <taxon>Fungi</taxon>
        <taxon>Dikarya</taxon>
        <taxon>Basidiomycota</taxon>
        <taxon>Agaricomycotina</taxon>
        <taxon>Agaricomycetes</taxon>
        <taxon>Agaricomycetidae</taxon>
        <taxon>Agaricales</taxon>
        <taxon>Agaricineae</taxon>
        <taxon>Psathyrellaceae</taxon>
        <taxon>Coprinellus</taxon>
    </lineage>
</organism>
<evidence type="ECO:0000313" key="1">
    <source>
        <dbReference type="EMBL" id="TEB38368.1"/>
    </source>
</evidence>
<reference evidence="1 2" key="1">
    <citation type="journal article" date="2019" name="Nat. Ecol. Evol.">
        <title>Megaphylogeny resolves global patterns of mushroom evolution.</title>
        <authorList>
            <person name="Varga T."/>
            <person name="Krizsan K."/>
            <person name="Foldi C."/>
            <person name="Dima B."/>
            <person name="Sanchez-Garcia M."/>
            <person name="Sanchez-Ramirez S."/>
            <person name="Szollosi G.J."/>
            <person name="Szarkandi J.G."/>
            <person name="Papp V."/>
            <person name="Albert L."/>
            <person name="Andreopoulos W."/>
            <person name="Angelini C."/>
            <person name="Antonin V."/>
            <person name="Barry K.W."/>
            <person name="Bougher N.L."/>
            <person name="Buchanan P."/>
            <person name="Buyck B."/>
            <person name="Bense V."/>
            <person name="Catcheside P."/>
            <person name="Chovatia M."/>
            <person name="Cooper J."/>
            <person name="Damon W."/>
            <person name="Desjardin D."/>
            <person name="Finy P."/>
            <person name="Geml J."/>
            <person name="Haridas S."/>
            <person name="Hughes K."/>
            <person name="Justo A."/>
            <person name="Karasinski D."/>
            <person name="Kautmanova I."/>
            <person name="Kiss B."/>
            <person name="Kocsube S."/>
            <person name="Kotiranta H."/>
            <person name="LaButti K.M."/>
            <person name="Lechner B.E."/>
            <person name="Liimatainen K."/>
            <person name="Lipzen A."/>
            <person name="Lukacs Z."/>
            <person name="Mihaltcheva S."/>
            <person name="Morgado L.N."/>
            <person name="Niskanen T."/>
            <person name="Noordeloos M.E."/>
            <person name="Ohm R.A."/>
            <person name="Ortiz-Santana B."/>
            <person name="Ovrebo C."/>
            <person name="Racz N."/>
            <person name="Riley R."/>
            <person name="Savchenko A."/>
            <person name="Shiryaev A."/>
            <person name="Soop K."/>
            <person name="Spirin V."/>
            <person name="Szebenyi C."/>
            <person name="Tomsovsky M."/>
            <person name="Tulloss R.E."/>
            <person name="Uehling J."/>
            <person name="Grigoriev I.V."/>
            <person name="Vagvolgyi C."/>
            <person name="Papp T."/>
            <person name="Martin F.M."/>
            <person name="Miettinen O."/>
            <person name="Hibbett D.S."/>
            <person name="Nagy L.G."/>
        </authorList>
    </citation>
    <scope>NUCLEOTIDE SEQUENCE [LARGE SCALE GENOMIC DNA]</scope>
    <source>
        <strain evidence="1 2">FP101781</strain>
    </source>
</reference>
<dbReference type="OrthoDB" id="2944913at2759"/>
<dbReference type="AlphaFoldDB" id="A0A4Y7TWX8"/>